<evidence type="ECO:0000259" key="1">
    <source>
        <dbReference type="Pfam" id="PF01575"/>
    </source>
</evidence>
<dbReference type="InterPro" id="IPR002539">
    <property type="entry name" value="MaoC-like_dom"/>
</dbReference>
<dbReference type="AlphaFoldDB" id="A0A0F9LEM7"/>
<dbReference type="GO" id="GO:0044594">
    <property type="term" value="F:17-beta-hydroxysteroid dehydrogenase (NAD+) activity"/>
    <property type="evidence" value="ECO:0007669"/>
    <property type="project" value="TreeGrafter"/>
</dbReference>
<dbReference type="SUPFAM" id="SSF54637">
    <property type="entry name" value="Thioesterase/thiol ester dehydrase-isomerase"/>
    <property type="match status" value="2"/>
</dbReference>
<reference evidence="3" key="1">
    <citation type="journal article" date="2015" name="Nature">
        <title>Complex archaea that bridge the gap between prokaryotes and eukaryotes.</title>
        <authorList>
            <person name="Spang A."/>
            <person name="Saw J.H."/>
            <person name="Jorgensen S.L."/>
            <person name="Zaremba-Niedzwiedzka K."/>
            <person name="Martijn J."/>
            <person name="Lind A.E."/>
            <person name="van Eijk R."/>
            <person name="Schleper C."/>
            <person name="Guy L."/>
            <person name="Ettema T.J."/>
        </authorList>
    </citation>
    <scope>NUCLEOTIDE SEQUENCE</scope>
</reference>
<dbReference type="InterPro" id="IPR054357">
    <property type="entry name" value="MFE-2_N"/>
</dbReference>
<gene>
    <name evidence="3" type="ORF">LCGC14_1208900</name>
</gene>
<organism evidence="3">
    <name type="scientific">marine sediment metagenome</name>
    <dbReference type="NCBI Taxonomy" id="412755"/>
    <lineage>
        <taxon>unclassified sequences</taxon>
        <taxon>metagenomes</taxon>
        <taxon>ecological metagenomes</taxon>
    </lineage>
</organism>
<dbReference type="Gene3D" id="3.10.129.10">
    <property type="entry name" value="Hotdog Thioesterase"/>
    <property type="match status" value="1"/>
</dbReference>
<dbReference type="CDD" id="cd03448">
    <property type="entry name" value="HDE_HSD"/>
    <property type="match status" value="1"/>
</dbReference>
<proteinExistence type="predicted"/>
<dbReference type="GO" id="GO:0003857">
    <property type="term" value="F:(3S)-3-hydroxyacyl-CoA dehydrogenase (NAD+) activity"/>
    <property type="evidence" value="ECO:0007669"/>
    <property type="project" value="TreeGrafter"/>
</dbReference>
<feature type="domain" description="MaoC-like" evidence="1">
    <location>
        <begin position="159"/>
        <end position="261"/>
    </location>
</feature>
<dbReference type="GO" id="GO:0004300">
    <property type="term" value="F:enoyl-CoA hydratase activity"/>
    <property type="evidence" value="ECO:0007669"/>
    <property type="project" value="TreeGrafter"/>
</dbReference>
<dbReference type="PANTHER" id="PTHR13078">
    <property type="entry name" value="PEROXISOMAL MULTIFUNCTIONAL ENZYME TYPE 2-RELATED"/>
    <property type="match status" value="1"/>
</dbReference>
<sequence length="277" mass="30678">MSSGLDLSVVGVKNPERTFKYTWRDAVLYAVGVGAQADELPLVYENTPGGIKVLPSFATIARGIAFPRLGNIFFPRFIHGEELIHLHKPFPPEGEIICFSEVIDIFDKGKAAVVHVKFTGLTKDRDPLFDVKSAFFYLGGGEFGGDRGPKTETLVPPEGVEPDLSISYKTTENQAIIYRLSGDLNPLHIDPELARRGGQKAPILHGLCTYGHATRAILYGLCDGDVSRFKEFKARFTNVVYPGETLTTEGWKDNDRYIIQVRKDKTIVLSNAYAIID</sequence>
<dbReference type="EMBL" id="LAZR01006270">
    <property type="protein sequence ID" value="KKM93384.1"/>
    <property type="molecule type" value="Genomic_DNA"/>
</dbReference>
<dbReference type="GO" id="GO:0006635">
    <property type="term" value="P:fatty acid beta-oxidation"/>
    <property type="evidence" value="ECO:0007669"/>
    <property type="project" value="TreeGrafter"/>
</dbReference>
<accession>A0A0F9LEM7</accession>
<protein>
    <submittedName>
        <fullName evidence="3">Uncharacterized protein</fullName>
    </submittedName>
</protein>
<comment type="caution">
    <text evidence="3">The sequence shown here is derived from an EMBL/GenBank/DDBJ whole genome shotgun (WGS) entry which is preliminary data.</text>
</comment>
<name>A0A0F9LEM7_9ZZZZ</name>
<dbReference type="Pfam" id="PF01575">
    <property type="entry name" value="MaoC_dehydratas"/>
    <property type="match status" value="1"/>
</dbReference>
<dbReference type="PANTHER" id="PTHR13078:SF59">
    <property type="entry name" value="ENOYL-COA HYDRATASE CHSH3"/>
    <property type="match status" value="1"/>
</dbReference>
<dbReference type="InterPro" id="IPR029069">
    <property type="entry name" value="HotDog_dom_sf"/>
</dbReference>
<dbReference type="Pfam" id="PF22622">
    <property type="entry name" value="MFE-2_hydrat-2_N"/>
    <property type="match status" value="1"/>
</dbReference>
<feature type="domain" description="Peroxisomal multifunctional enzyme type 2-like N-terminal" evidence="2">
    <location>
        <begin position="19"/>
        <end position="139"/>
    </location>
</feature>
<evidence type="ECO:0000259" key="2">
    <source>
        <dbReference type="Pfam" id="PF22622"/>
    </source>
</evidence>
<evidence type="ECO:0000313" key="3">
    <source>
        <dbReference type="EMBL" id="KKM93384.1"/>
    </source>
</evidence>